<feature type="domain" description="DRBM" evidence="10">
    <location>
        <begin position="165"/>
        <end position="234"/>
    </location>
</feature>
<dbReference type="InterPro" id="IPR014720">
    <property type="entry name" value="dsRBD_dom"/>
</dbReference>
<keyword evidence="3 9" id="KW-0698">rRNA processing</keyword>
<dbReference type="Gene3D" id="1.10.1520.10">
    <property type="entry name" value="Ribonuclease III domain"/>
    <property type="match status" value="1"/>
</dbReference>
<keyword evidence="13" id="KW-1185">Reference proteome</keyword>
<dbReference type="Pfam" id="PF14622">
    <property type="entry name" value="Ribonucleas_3_3"/>
    <property type="match status" value="1"/>
</dbReference>
<evidence type="ECO:0000256" key="8">
    <source>
        <dbReference type="ARBA" id="ARBA00022884"/>
    </source>
</evidence>
<keyword evidence="9" id="KW-0963">Cytoplasm</keyword>
<protein>
    <recommendedName>
        <fullName evidence="9">Ribonuclease 3</fullName>
        <ecNumber evidence="9">3.1.26.3</ecNumber>
    </recommendedName>
    <alternativeName>
        <fullName evidence="9">Ribonuclease III</fullName>
        <shortName evidence="9">RNase III</shortName>
    </alternativeName>
</protein>
<keyword evidence="7 9" id="KW-0378">Hydrolase</keyword>
<dbReference type="GO" id="GO:0005737">
    <property type="term" value="C:cytoplasm"/>
    <property type="evidence" value="ECO:0007669"/>
    <property type="project" value="UniProtKB-SubCell"/>
</dbReference>
<keyword evidence="8 9" id="KW-0694">RNA-binding</keyword>
<dbReference type="GO" id="GO:0006364">
    <property type="term" value="P:rRNA processing"/>
    <property type="evidence" value="ECO:0007669"/>
    <property type="project" value="UniProtKB-UniRule"/>
</dbReference>
<comment type="function">
    <text evidence="9">Digests double-stranded RNA. Involved in the processing of primary rRNA transcript to yield the immediate precursors to the large and small rRNAs (23S and 16S). Processes some mRNAs, and tRNAs when they are encoded in the rRNA operon. Processes pre-crRNA and tracrRNA of type II CRISPR loci if present in the organism.</text>
</comment>
<dbReference type="EMBL" id="CP000698">
    <property type="protein sequence ID" value="ABQ27313.1"/>
    <property type="molecule type" value="Genomic_DNA"/>
</dbReference>
<dbReference type="STRING" id="351605.Gura_3152"/>
<dbReference type="SMART" id="SM00358">
    <property type="entry name" value="DSRM"/>
    <property type="match status" value="1"/>
</dbReference>
<dbReference type="SUPFAM" id="SSF69065">
    <property type="entry name" value="RNase III domain-like"/>
    <property type="match status" value="1"/>
</dbReference>
<feature type="active site" evidence="9">
    <location>
        <position position="127"/>
    </location>
</feature>
<feature type="binding site" evidence="9">
    <location>
        <position position="51"/>
    </location>
    <ligand>
        <name>Mg(2+)</name>
        <dbReference type="ChEBI" id="CHEBI:18420"/>
    </ligand>
</feature>
<organism evidence="12 13">
    <name type="scientific">Geotalea uraniireducens (strain Rf4)</name>
    <name type="common">Geobacter uraniireducens</name>
    <dbReference type="NCBI Taxonomy" id="351605"/>
    <lineage>
        <taxon>Bacteria</taxon>
        <taxon>Pseudomonadati</taxon>
        <taxon>Thermodesulfobacteriota</taxon>
        <taxon>Desulfuromonadia</taxon>
        <taxon>Geobacterales</taxon>
        <taxon>Geobacteraceae</taxon>
        <taxon>Geotalea</taxon>
    </lineage>
</organism>
<dbReference type="PANTHER" id="PTHR11207:SF0">
    <property type="entry name" value="RIBONUCLEASE 3"/>
    <property type="match status" value="1"/>
</dbReference>
<evidence type="ECO:0000256" key="5">
    <source>
        <dbReference type="ARBA" id="ARBA00022722"/>
    </source>
</evidence>
<dbReference type="GO" id="GO:0004525">
    <property type="term" value="F:ribonuclease III activity"/>
    <property type="evidence" value="ECO:0007669"/>
    <property type="project" value="UniProtKB-UniRule"/>
</dbReference>
<dbReference type="GO" id="GO:0008033">
    <property type="term" value="P:tRNA processing"/>
    <property type="evidence" value="ECO:0007669"/>
    <property type="project" value="UniProtKB-KW"/>
</dbReference>
<dbReference type="HAMAP" id="MF_00104">
    <property type="entry name" value="RNase_III"/>
    <property type="match status" value="1"/>
</dbReference>
<dbReference type="Proteomes" id="UP000006695">
    <property type="component" value="Chromosome"/>
</dbReference>
<evidence type="ECO:0000256" key="3">
    <source>
        <dbReference type="ARBA" id="ARBA00022552"/>
    </source>
</evidence>
<dbReference type="GO" id="GO:0019843">
    <property type="term" value="F:rRNA binding"/>
    <property type="evidence" value="ECO:0007669"/>
    <property type="project" value="UniProtKB-KW"/>
</dbReference>
<evidence type="ECO:0000256" key="2">
    <source>
        <dbReference type="ARBA" id="ARBA00010183"/>
    </source>
</evidence>
<feature type="binding site" evidence="9">
    <location>
        <position position="127"/>
    </location>
    <ligand>
        <name>Mg(2+)</name>
        <dbReference type="ChEBI" id="CHEBI:18420"/>
    </ligand>
</feature>
<dbReference type="Pfam" id="PF00035">
    <property type="entry name" value="dsrm"/>
    <property type="match status" value="1"/>
</dbReference>
<dbReference type="RefSeq" id="WP_011939979.1">
    <property type="nucleotide sequence ID" value="NC_009483.1"/>
</dbReference>
<dbReference type="GO" id="GO:0010468">
    <property type="term" value="P:regulation of gene expression"/>
    <property type="evidence" value="ECO:0007669"/>
    <property type="project" value="TreeGrafter"/>
</dbReference>
<reference evidence="12 13" key="1">
    <citation type="submission" date="2007-05" db="EMBL/GenBank/DDBJ databases">
        <title>Complete sequence of Geobacter uraniireducens Rf4.</title>
        <authorList>
            <consortium name="US DOE Joint Genome Institute"/>
            <person name="Copeland A."/>
            <person name="Lucas S."/>
            <person name="Lapidus A."/>
            <person name="Barry K."/>
            <person name="Detter J.C."/>
            <person name="Glavina del Rio T."/>
            <person name="Hammon N."/>
            <person name="Israni S."/>
            <person name="Dalin E."/>
            <person name="Tice H."/>
            <person name="Pitluck S."/>
            <person name="Chertkov O."/>
            <person name="Brettin T."/>
            <person name="Bruce D."/>
            <person name="Han C."/>
            <person name="Schmutz J."/>
            <person name="Larimer F."/>
            <person name="Land M."/>
            <person name="Hauser L."/>
            <person name="Kyrpides N."/>
            <person name="Mikhailova N."/>
            <person name="Shelobolina E."/>
            <person name="Aklujkar M."/>
            <person name="Lovley D."/>
            <person name="Richardson P."/>
        </authorList>
    </citation>
    <scope>NUCLEOTIDE SEQUENCE [LARGE SCALE GENOMIC DNA]</scope>
    <source>
        <strain evidence="12 13">Rf4</strain>
    </source>
</reference>
<keyword evidence="4 9" id="KW-0507">mRNA processing</keyword>
<dbReference type="GO" id="GO:0046872">
    <property type="term" value="F:metal ion binding"/>
    <property type="evidence" value="ECO:0007669"/>
    <property type="project" value="UniProtKB-KW"/>
</dbReference>
<comment type="catalytic activity">
    <reaction evidence="1 9">
        <text>Endonucleolytic cleavage to 5'-phosphomonoester.</text>
        <dbReference type="EC" id="3.1.26.3"/>
    </reaction>
</comment>
<keyword evidence="9" id="KW-0819">tRNA processing</keyword>
<keyword evidence="9" id="KW-0460">Magnesium</keyword>
<dbReference type="SMART" id="SM00535">
    <property type="entry name" value="RIBOc"/>
    <property type="match status" value="1"/>
</dbReference>
<evidence type="ECO:0000259" key="10">
    <source>
        <dbReference type="PROSITE" id="PS50137"/>
    </source>
</evidence>
<proteinExistence type="inferred from homology"/>
<accession>A5G695</accession>
<evidence type="ECO:0000256" key="1">
    <source>
        <dbReference type="ARBA" id="ARBA00000109"/>
    </source>
</evidence>
<dbReference type="Gene3D" id="3.30.160.20">
    <property type="match status" value="1"/>
</dbReference>
<dbReference type="SUPFAM" id="SSF54768">
    <property type="entry name" value="dsRNA-binding domain-like"/>
    <property type="match status" value="1"/>
</dbReference>
<dbReference type="PROSITE" id="PS50142">
    <property type="entry name" value="RNASE_3_2"/>
    <property type="match status" value="1"/>
</dbReference>
<name>A5G695_GEOUR</name>
<comment type="subcellular location">
    <subcellularLocation>
        <location evidence="9">Cytoplasm</location>
    </subcellularLocation>
</comment>
<dbReference type="NCBIfam" id="TIGR02191">
    <property type="entry name" value="RNaseIII"/>
    <property type="match status" value="1"/>
</dbReference>
<evidence type="ECO:0000259" key="11">
    <source>
        <dbReference type="PROSITE" id="PS50142"/>
    </source>
</evidence>
<feature type="active site" evidence="9">
    <location>
        <position position="55"/>
    </location>
</feature>
<dbReference type="HOGENOM" id="CLU_000907_1_3_7"/>
<feature type="domain" description="RNase III" evidence="11">
    <location>
        <begin position="9"/>
        <end position="138"/>
    </location>
</feature>
<dbReference type="CDD" id="cd00593">
    <property type="entry name" value="RIBOc"/>
    <property type="match status" value="1"/>
</dbReference>
<dbReference type="EC" id="3.1.26.3" evidence="9"/>
<dbReference type="InterPro" id="IPR000999">
    <property type="entry name" value="RNase_III_dom"/>
</dbReference>
<evidence type="ECO:0000256" key="4">
    <source>
        <dbReference type="ARBA" id="ARBA00022664"/>
    </source>
</evidence>
<evidence type="ECO:0000313" key="13">
    <source>
        <dbReference type="Proteomes" id="UP000006695"/>
    </source>
</evidence>
<dbReference type="KEGG" id="gur:Gura_3152"/>
<dbReference type="PANTHER" id="PTHR11207">
    <property type="entry name" value="RIBONUCLEASE III"/>
    <property type="match status" value="1"/>
</dbReference>
<evidence type="ECO:0000313" key="12">
    <source>
        <dbReference type="EMBL" id="ABQ27313.1"/>
    </source>
</evidence>
<dbReference type="FunFam" id="1.10.1520.10:FF:000001">
    <property type="entry name" value="Ribonuclease 3"/>
    <property type="match status" value="1"/>
</dbReference>
<evidence type="ECO:0000256" key="7">
    <source>
        <dbReference type="ARBA" id="ARBA00022801"/>
    </source>
</evidence>
<dbReference type="PROSITE" id="PS50137">
    <property type="entry name" value="DS_RBD"/>
    <property type="match status" value="1"/>
</dbReference>
<comment type="cofactor">
    <cofactor evidence="9">
        <name>Mg(2+)</name>
        <dbReference type="ChEBI" id="CHEBI:18420"/>
    </cofactor>
</comment>
<evidence type="ECO:0000256" key="9">
    <source>
        <dbReference type="HAMAP-Rule" id="MF_00104"/>
    </source>
</evidence>
<keyword evidence="9" id="KW-0479">Metal-binding</keyword>
<gene>
    <name evidence="9" type="primary">rnc</name>
    <name evidence="12" type="ordered locus">Gura_3152</name>
</gene>
<dbReference type="AlphaFoldDB" id="A5G695"/>
<sequence length="240" mass="26489">MTDDRSNLLAGLESAINYHFADRSLLTEALTHRSFVNESGGKWTKDNQRLEFFGDAVIDFLLSRMLLERFPDSREGALTKIRASLVDEGSLASLAEEIGLGAFLKLGRGEERSGGRRKRSLLADAYEALMAAVYLDGGIEPVQRLVEAHFARLMAGREVLSAGRDYKTEFQELAHALRGSMPRYVLRGISGPDHERSFTVALFIGDERMGEGAGRSKKEAEQAAAREGIARLESIRITPS</sequence>
<keyword evidence="6 9" id="KW-0255">Endonuclease</keyword>
<dbReference type="GO" id="GO:0006397">
    <property type="term" value="P:mRNA processing"/>
    <property type="evidence" value="ECO:0007669"/>
    <property type="project" value="UniProtKB-UniRule"/>
</dbReference>
<dbReference type="OrthoDB" id="9805026at2"/>
<dbReference type="GO" id="GO:0003725">
    <property type="term" value="F:double-stranded RNA binding"/>
    <property type="evidence" value="ECO:0007669"/>
    <property type="project" value="TreeGrafter"/>
</dbReference>
<evidence type="ECO:0000256" key="6">
    <source>
        <dbReference type="ARBA" id="ARBA00022759"/>
    </source>
</evidence>
<feature type="binding site" evidence="9">
    <location>
        <position position="124"/>
    </location>
    <ligand>
        <name>Mg(2+)</name>
        <dbReference type="ChEBI" id="CHEBI:18420"/>
    </ligand>
</feature>
<comment type="similarity">
    <text evidence="2">Belongs to the ribonuclease III family.</text>
</comment>
<keyword evidence="5 9" id="KW-0540">Nuclease</keyword>
<comment type="subunit">
    <text evidence="9">Homodimer.</text>
</comment>
<dbReference type="CDD" id="cd10845">
    <property type="entry name" value="DSRM_RNAse_III_family"/>
    <property type="match status" value="1"/>
</dbReference>
<dbReference type="InterPro" id="IPR011907">
    <property type="entry name" value="RNase_III"/>
</dbReference>
<dbReference type="InterPro" id="IPR036389">
    <property type="entry name" value="RNase_III_sf"/>
</dbReference>
<keyword evidence="9" id="KW-0699">rRNA-binding</keyword>